<keyword evidence="4" id="KW-1185">Reference proteome</keyword>
<keyword evidence="1" id="KW-0175">Coiled coil</keyword>
<protein>
    <submittedName>
        <fullName evidence="3">Uncharacterized protein</fullName>
    </submittedName>
</protein>
<dbReference type="PROSITE" id="PS51257">
    <property type="entry name" value="PROKAR_LIPOPROTEIN"/>
    <property type="match status" value="1"/>
</dbReference>
<dbReference type="AlphaFoldDB" id="A0A2A8CVY2"/>
<evidence type="ECO:0000256" key="2">
    <source>
        <dbReference type="SAM" id="SignalP"/>
    </source>
</evidence>
<dbReference type="Proteomes" id="UP000220102">
    <property type="component" value="Unassembled WGS sequence"/>
</dbReference>
<feature type="coiled-coil region" evidence="1">
    <location>
        <begin position="78"/>
        <end position="105"/>
    </location>
</feature>
<proteinExistence type="predicted"/>
<evidence type="ECO:0000313" key="3">
    <source>
        <dbReference type="EMBL" id="PEN12761.1"/>
    </source>
</evidence>
<evidence type="ECO:0000313" key="4">
    <source>
        <dbReference type="Proteomes" id="UP000220102"/>
    </source>
</evidence>
<reference evidence="3 4" key="1">
    <citation type="submission" date="2017-10" db="EMBL/GenBank/DDBJ databases">
        <title>Draft genome of Longibacter Salinarum.</title>
        <authorList>
            <person name="Goh K.M."/>
            <person name="Shamsir M.S."/>
            <person name="Lim S.W."/>
        </authorList>
    </citation>
    <scope>NUCLEOTIDE SEQUENCE [LARGE SCALE GENOMIC DNA]</scope>
    <source>
        <strain evidence="3 4">KCTC 52045</strain>
    </source>
</reference>
<dbReference type="SUPFAM" id="SSF58113">
    <property type="entry name" value="Apolipoprotein A-I"/>
    <property type="match status" value="1"/>
</dbReference>
<dbReference type="Gene3D" id="1.20.58.130">
    <property type="match status" value="1"/>
</dbReference>
<dbReference type="RefSeq" id="WP_098076097.1">
    <property type="nucleotide sequence ID" value="NZ_PDEQ01000006.1"/>
</dbReference>
<evidence type="ECO:0000256" key="1">
    <source>
        <dbReference type="SAM" id="Coils"/>
    </source>
</evidence>
<keyword evidence="2" id="KW-0732">Signal</keyword>
<feature type="signal peptide" evidence="2">
    <location>
        <begin position="1"/>
        <end position="21"/>
    </location>
</feature>
<dbReference type="EMBL" id="PDEQ01000006">
    <property type="protein sequence ID" value="PEN12761.1"/>
    <property type="molecule type" value="Genomic_DNA"/>
</dbReference>
<name>A0A2A8CVY2_9BACT</name>
<gene>
    <name evidence="3" type="ORF">CRI94_12115</name>
</gene>
<comment type="caution">
    <text evidence="3">The sequence shown here is derived from an EMBL/GenBank/DDBJ whole genome shotgun (WGS) entry which is preliminary data.</text>
</comment>
<sequence length="244" mass="27987">MKILLRSLTVVSLFLAVVLFAGCGDEEKSSASATPKTKAEIKEQAQSLSGEIRAMLAPARVRITEVRQTLQAHRSEVEPELDRKLQELEQLRDSLDQDLQRLTDDDVDVSESEREQIHRRLDTFQRRLRETYLRSIQRRDDFYKAVNDRLDELTSRINRMELELEEAKTAGDPSYWQRIAELREQRQLLSDRLEGLPSGAEKGYRDEKRKIAGDVTQFGLEVDRAADSLYAALAAKGKLTREPS</sequence>
<feature type="chain" id="PRO_5012450730" evidence="2">
    <location>
        <begin position="22"/>
        <end position="244"/>
    </location>
</feature>
<accession>A0A2A8CVY2</accession>
<feature type="coiled-coil region" evidence="1">
    <location>
        <begin position="143"/>
        <end position="170"/>
    </location>
</feature>
<organism evidence="3 4">
    <name type="scientific">Longibacter salinarum</name>
    <dbReference type="NCBI Taxonomy" id="1850348"/>
    <lineage>
        <taxon>Bacteria</taxon>
        <taxon>Pseudomonadati</taxon>
        <taxon>Rhodothermota</taxon>
        <taxon>Rhodothermia</taxon>
        <taxon>Rhodothermales</taxon>
        <taxon>Salisaetaceae</taxon>
        <taxon>Longibacter</taxon>
    </lineage>
</organism>